<comment type="similarity">
    <text evidence="1">Belongs to the NAD(P)-dependent epimerase/dehydratase family. SDR39U1 subfamily.</text>
</comment>
<dbReference type="CDD" id="cd05242">
    <property type="entry name" value="SDR_a8"/>
    <property type="match status" value="1"/>
</dbReference>
<dbReference type="OrthoDB" id="9801773at2"/>
<reference evidence="4 5" key="1">
    <citation type="journal article" date="2009" name="Int. J. Syst. Evol. Microbiol.">
        <title>Paenibacillus contaminans sp. nov., isolated from a contaminated laboratory plate.</title>
        <authorList>
            <person name="Chou J.H."/>
            <person name="Lee J.H."/>
            <person name="Lin M.C."/>
            <person name="Chang P.S."/>
            <person name="Arun A.B."/>
            <person name="Young C.C."/>
            <person name="Chen W.M."/>
        </authorList>
    </citation>
    <scope>NUCLEOTIDE SEQUENCE [LARGE SCALE GENOMIC DNA]</scope>
    <source>
        <strain evidence="4 5">CKOBP-6</strain>
    </source>
</reference>
<dbReference type="InterPro" id="IPR001509">
    <property type="entry name" value="Epimerase_deHydtase"/>
</dbReference>
<organism evidence="4 5">
    <name type="scientific">Paenibacillus contaminans</name>
    <dbReference type="NCBI Taxonomy" id="450362"/>
    <lineage>
        <taxon>Bacteria</taxon>
        <taxon>Bacillati</taxon>
        <taxon>Bacillota</taxon>
        <taxon>Bacilli</taxon>
        <taxon>Bacillales</taxon>
        <taxon>Paenibacillaceae</taxon>
        <taxon>Paenibacillus</taxon>
    </lineage>
</organism>
<evidence type="ECO:0000313" key="5">
    <source>
        <dbReference type="Proteomes" id="UP000250369"/>
    </source>
</evidence>
<sequence>MKIAVSGGTGFIGGHLIRHLLERGDDIVVVSRSDKPVSIHTNKTAGQITELRSVSWQQLEQDPSLLEGIDGWVNLSGESINRRWTEQAKKEILESRLRTTGQVADVIGRLKHKPKVVVNGSGMSIYGTSEKDEYDESSPARTIDFLSSVVDRWEKAADRIPAERIVKLRVGLVLGADGGALTPMMLPYKLFAGGRVGSGKQWLSWIHVEDMVRLIAFCLDNDNMEGGVNGTGPNPVTNDQFGRVLGRSLGRPHYFPVPSFMFKLLFGELSVLLLEGQKVLPAKALHHGFRFLYPDLELALRNIVARG</sequence>
<dbReference type="AlphaFoldDB" id="A0A329MM63"/>
<dbReference type="Proteomes" id="UP000250369">
    <property type="component" value="Unassembled WGS sequence"/>
</dbReference>
<dbReference type="EMBL" id="QMFB01000007">
    <property type="protein sequence ID" value="RAV20618.1"/>
    <property type="molecule type" value="Genomic_DNA"/>
</dbReference>
<keyword evidence="5" id="KW-1185">Reference proteome</keyword>
<dbReference type="SUPFAM" id="SSF51735">
    <property type="entry name" value="NAD(P)-binding Rossmann-fold domains"/>
    <property type="match status" value="1"/>
</dbReference>
<dbReference type="InterPro" id="IPR010099">
    <property type="entry name" value="SDR39U1"/>
</dbReference>
<evidence type="ECO:0000256" key="1">
    <source>
        <dbReference type="ARBA" id="ARBA00009353"/>
    </source>
</evidence>
<comment type="caution">
    <text evidence="4">The sequence shown here is derived from an EMBL/GenBank/DDBJ whole genome shotgun (WGS) entry which is preliminary data.</text>
</comment>
<dbReference type="PANTHER" id="PTHR11092:SF0">
    <property type="entry name" value="EPIMERASE FAMILY PROTEIN SDR39U1"/>
    <property type="match status" value="1"/>
</dbReference>
<name>A0A329MM63_9BACL</name>
<evidence type="ECO:0000313" key="4">
    <source>
        <dbReference type="EMBL" id="RAV20618.1"/>
    </source>
</evidence>
<dbReference type="RefSeq" id="WP_113031476.1">
    <property type="nucleotide sequence ID" value="NZ_QMFB01000007.1"/>
</dbReference>
<feature type="domain" description="DUF1731" evidence="3">
    <location>
        <begin position="257"/>
        <end position="303"/>
    </location>
</feature>
<dbReference type="NCBIfam" id="TIGR01777">
    <property type="entry name" value="yfcH"/>
    <property type="match status" value="1"/>
</dbReference>
<evidence type="ECO:0000259" key="3">
    <source>
        <dbReference type="Pfam" id="PF08338"/>
    </source>
</evidence>
<proteinExistence type="inferred from homology"/>
<dbReference type="Gene3D" id="3.40.50.720">
    <property type="entry name" value="NAD(P)-binding Rossmann-like Domain"/>
    <property type="match status" value="1"/>
</dbReference>
<evidence type="ECO:0000259" key="2">
    <source>
        <dbReference type="Pfam" id="PF01370"/>
    </source>
</evidence>
<accession>A0A329MM63</accession>
<dbReference type="Pfam" id="PF08338">
    <property type="entry name" value="DUF1731"/>
    <property type="match status" value="1"/>
</dbReference>
<protein>
    <submittedName>
        <fullName evidence="4">TIGR01777 family protein</fullName>
    </submittedName>
</protein>
<dbReference type="PANTHER" id="PTHR11092">
    <property type="entry name" value="SUGAR NUCLEOTIDE EPIMERASE RELATED"/>
    <property type="match status" value="1"/>
</dbReference>
<gene>
    <name evidence="4" type="ORF">DQG23_13975</name>
</gene>
<feature type="domain" description="NAD-dependent epimerase/dehydratase" evidence="2">
    <location>
        <begin position="3"/>
        <end position="223"/>
    </location>
</feature>
<dbReference type="InterPro" id="IPR036291">
    <property type="entry name" value="NAD(P)-bd_dom_sf"/>
</dbReference>
<dbReference type="Pfam" id="PF01370">
    <property type="entry name" value="Epimerase"/>
    <property type="match status" value="1"/>
</dbReference>
<dbReference type="InterPro" id="IPR013549">
    <property type="entry name" value="DUF1731"/>
</dbReference>